<gene>
    <name evidence="1" type="ORF">CEXT_572041</name>
</gene>
<name>A0AAV4TTH3_CAEEX</name>
<comment type="caution">
    <text evidence="1">The sequence shown here is derived from an EMBL/GenBank/DDBJ whole genome shotgun (WGS) entry which is preliminary data.</text>
</comment>
<dbReference type="AlphaFoldDB" id="A0AAV4TTH3"/>
<evidence type="ECO:0000313" key="1">
    <source>
        <dbReference type="EMBL" id="GIY48117.1"/>
    </source>
</evidence>
<dbReference type="EMBL" id="BPLR01011673">
    <property type="protein sequence ID" value="GIY48117.1"/>
    <property type="molecule type" value="Genomic_DNA"/>
</dbReference>
<dbReference type="Proteomes" id="UP001054945">
    <property type="component" value="Unassembled WGS sequence"/>
</dbReference>
<sequence length="129" mass="14776">MDVGHRFMEKGRNGYNSINLCIRPPKFLVVYRVFHLNSMSRSIEYCGNACVWAPPSTSGLERIHFLKLMVPESQSPFPDSVTLLRNFLGVQQTPWEERGTGCAAKRDAPSLREDEPLPWTAGYRDIRYV</sequence>
<organism evidence="1 2">
    <name type="scientific">Caerostris extrusa</name>
    <name type="common">Bark spider</name>
    <name type="synonym">Caerostris bankana</name>
    <dbReference type="NCBI Taxonomy" id="172846"/>
    <lineage>
        <taxon>Eukaryota</taxon>
        <taxon>Metazoa</taxon>
        <taxon>Ecdysozoa</taxon>
        <taxon>Arthropoda</taxon>
        <taxon>Chelicerata</taxon>
        <taxon>Arachnida</taxon>
        <taxon>Araneae</taxon>
        <taxon>Araneomorphae</taxon>
        <taxon>Entelegynae</taxon>
        <taxon>Araneoidea</taxon>
        <taxon>Araneidae</taxon>
        <taxon>Caerostris</taxon>
    </lineage>
</organism>
<reference evidence="1 2" key="1">
    <citation type="submission" date="2021-06" db="EMBL/GenBank/DDBJ databases">
        <title>Caerostris extrusa draft genome.</title>
        <authorList>
            <person name="Kono N."/>
            <person name="Arakawa K."/>
        </authorList>
    </citation>
    <scope>NUCLEOTIDE SEQUENCE [LARGE SCALE GENOMIC DNA]</scope>
</reference>
<keyword evidence="2" id="KW-1185">Reference proteome</keyword>
<accession>A0AAV4TTH3</accession>
<proteinExistence type="predicted"/>
<protein>
    <submittedName>
        <fullName evidence="1">Uncharacterized protein</fullName>
    </submittedName>
</protein>
<evidence type="ECO:0000313" key="2">
    <source>
        <dbReference type="Proteomes" id="UP001054945"/>
    </source>
</evidence>